<comment type="caution">
    <text evidence="4">The sequence shown here is derived from an EMBL/GenBank/DDBJ whole genome shotgun (WGS) entry which is preliminary data.</text>
</comment>
<protein>
    <recommendedName>
        <fullName evidence="3">Leucine-rich repeat-containing N-terminal plant-type domain-containing protein</fullName>
    </recommendedName>
</protein>
<evidence type="ECO:0000313" key="5">
    <source>
        <dbReference type="Proteomes" id="UP000030428"/>
    </source>
</evidence>
<evidence type="ECO:0000256" key="2">
    <source>
        <dbReference type="ARBA" id="ARBA00022737"/>
    </source>
</evidence>
<name>A0A4E0QS27_9GAMM</name>
<dbReference type="InterPro" id="IPR032675">
    <property type="entry name" value="LRR_dom_sf"/>
</dbReference>
<keyword evidence="2" id="KW-0677">Repeat</keyword>
<dbReference type="Gene3D" id="3.80.10.10">
    <property type="entry name" value="Ribonuclease Inhibitor"/>
    <property type="match status" value="1"/>
</dbReference>
<dbReference type="FunFam" id="3.80.10.10:FF:000041">
    <property type="entry name" value="LRR receptor-like serine/threonine-protein kinase ERECTA"/>
    <property type="match status" value="1"/>
</dbReference>
<organism evidence="4 5">
    <name type="scientific">Candidatus Thiomargarita nelsonii</name>
    <dbReference type="NCBI Taxonomy" id="1003181"/>
    <lineage>
        <taxon>Bacteria</taxon>
        <taxon>Pseudomonadati</taxon>
        <taxon>Pseudomonadota</taxon>
        <taxon>Gammaproteobacteria</taxon>
        <taxon>Thiotrichales</taxon>
        <taxon>Thiotrichaceae</taxon>
        <taxon>Thiomargarita</taxon>
    </lineage>
</organism>
<dbReference type="InterPro" id="IPR050994">
    <property type="entry name" value="At_inactive_RLKs"/>
</dbReference>
<evidence type="ECO:0000313" key="4">
    <source>
        <dbReference type="EMBL" id="TGO03388.1"/>
    </source>
</evidence>
<dbReference type="EMBL" id="JSZA02000020">
    <property type="protein sequence ID" value="TGO03388.1"/>
    <property type="molecule type" value="Genomic_DNA"/>
</dbReference>
<dbReference type="Pfam" id="PF13855">
    <property type="entry name" value="LRR_8"/>
    <property type="match status" value="1"/>
</dbReference>
<dbReference type="Proteomes" id="UP000030428">
    <property type="component" value="Unassembled WGS sequence"/>
</dbReference>
<sequence>MTPSPGDSRYRLLADKVSVMNEANLHWAFWTFRWYGNPQAGYSSLYLDDQLDEPLAEILRVNNDSTFNCKQVTEIQKNECQALIALYESTDGANWENNTGWNVTNTPCSWNGVTCQGKHVTRLSLGNNSLKGSISAKFLKLKNLESLKLSDNELNGTSLKKFKKLKSLKTLWLNNCKLSGKIPNSLMKLKKLTGLDLNDNCLKTKVSKKLGKWLDEINPGWDETQTDCLY</sequence>
<dbReference type="InterPro" id="IPR001611">
    <property type="entry name" value="Leu-rich_rpt"/>
</dbReference>
<accession>A0A4E0QS27</accession>
<evidence type="ECO:0000256" key="1">
    <source>
        <dbReference type="ARBA" id="ARBA00022614"/>
    </source>
</evidence>
<keyword evidence="5" id="KW-1185">Reference proteome</keyword>
<dbReference type="InterPro" id="IPR013210">
    <property type="entry name" value="LRR_N_plant-typ"/>
</dbReference>
<evidence type="ECO:0000259" key="3">
    <source>
        <dbReference type="Pfam" id="PF08263"/>
    </source>
</evidence>
<dbReference type="SUPFAM" id="SSF52058">
    <property type="entry name" value="L domain-like"/>
    <property type="match status" value="1"/>
</dbReference>
<dbReference type="AlphaFoldDB" id="A0A4E0QS27"/>
<dbReference type="Pfam" id="PF08263">
    <property type="entry name" value="LRRNT_2"/>
    <property type="match status" value="1"/>
</dbReference>
<proteinExistence type="predicted"/>
<gene>
    <name evidence="4" type="ORF">PN36_06870</name>
</gene>
<feature type="domain" description="Leucine-rich repeat-containing N-terminal plant-type" evidence="3">
    <location>
        <begin position="78"/>
        <end position="115"/>
    </location>
</feature>
<dbReference type="PANTHER" id="PTHR48010:SF58">
    <property type="entry name" value="RECEPTOR PROTEIN KINASE-LIKE PROTEIN ZAR1"/>
    <property type="match status" value="1"/>
</dbReference>
<keyword evidence="1" id="KW-0433">Leucine-rich repeat</keyword>
<reference evidence="4 5" key="1">
    <citation type="journal article" date="2016" name="Front. Microbiol.">
        <title>Single-Cell (Meta-)Genomics of a Dimorphic Candidatus Thiomargarita nelsonii Reveals Genomic Plasticity.</title>
        <authorList>
            <person name="Flood B.E."/>
            <person name="Fliss P."/>
            <person name="Jones D.S."/>
            <person name="Dick G.J."/>
            <person name="Jain S."/>
            <person name="Kaster A.K."/>
            <person name="Winkel M."/>
            <person name="Mussmann M."/>
            <person name="Bailey J."/>
        </authorList>
    </citation>
    <scope>NUCLEOTIDE SEQUENCE [LARGE SCALE GENOMIC DNA]</scope>
    <source>
        <strain evidence="4">Hydrate Ridge</strain>
    </source>
</reference>
<dbReference type="PANTHER" id="PTHR48010">
    <property type="entry name" value="OS05G0588300 PROTEIN"/>
    <property type="match status" value="1"/>
</dbReference>